<organism evidence="2 3">
    <name type="scientific">Aspergillus sydowii CBS 593.65</name>
    <dbReference type="NCBI Taxonomy" id="1036612"/>
    <lineage>
        <taxon>Eukaryota</taxon>
        <taxon>Fungi</taxon>
        <taxon>Dikarya</taxon>
        <taxon>Ascomycota</taxon>
        <taxon>Pezizomycotina</taxon>
        <taxon>Eurotiomycetes</taxon>
        <taxon>Eurotiomycetidae</taxon>
        <taxon>Eurotiales</taxon>
        <taxon>Aspergillaceae</taxon>
        <taxon>Aspergillus</taxon>
        <taxon>Aspergillus subgen. Nidulantes</taxon>
    </lineage>
</organism>
<protein>
    <submittedName>
        <fullName evidence="2">Uncharacterized protein</fullName>
    </submittedName>
</protein>
<reference evidence="3" key="1">
    <citation type="journal article" date="2017" name="Genome Biol.">
        <title>Comparative genomics reveals high biological diversity and specific adaptations in the industrially and medically important fungal genus Aspergillus.</title>
        <authorList>
            <person name="de Vries R.P."/>
            <person name="Riley R."/>
            <person name="Wiebenga A."/>
            <person name="Aguilar-Osorio G."/>
            <person name="Amillis S."/>
            <person name="Uchima C.A."/>
            <person name="Anderluh G."/>
            <person name="Asadollahi M."/>
            <person name="Askin M."/>
            <person name="Barry K."/>
            <person name="Battaglia E."/>
            <person name="Bayram O."/>
            <person name="Benocci T."/>
            <person name="Braus-Stromeyer S.A."/>
            <person name="Caldana C."/>
            <person name="Canovas D."/>
            <person name="Cerqueira G.C."/>
            <person name="Chen F."/>
            <person name="Chen W."/>
            <person name="Choi C."/>
            <person name="Clum A."/>
            <person name="Dos Santos R.A."/>
            <person name="Damasio A.R."/>
            <person name="Diallinas G."/>
            <person name="Emri T."/>
            <person name="Fekete E."/>
            <person name="Flipphi M."/>
            <person name="Freyberg S."/>
            <person name="Gallo A."/>
            <person name="Gournas C."/>
            <person name="Habgood R."/>
            <person name="Hainaut M."/>
            <person name="Harispe M.L."/>
            <person name="Henrissat B."/>
            <person name="Hilden K.S."/>
            <person name="Hope R."/>
            <person name="Hossain A."/>
            <person name="Karabika E."/>
            <person name="Karaffa L."/>
            <person name="Karanyi Z."/>
            <person name="Krasevec N."/>
            <person name="Kuo A."/>
            <person name="Kusch H."/>
            <person name="LaButti K."/>
            <person name="Lagendijk E.L."/>
            <person name="Lapidus A."/>
            <person name="Levasseur A."/>
            <person name="Lindquist E."/>
            <person name="Lipzen A."/>
            <person name="Logrieco A.F."/>
            <person name="MacCabe A."/>
            <person name="Maekelae M.R."/>
            <person name="Malavazi I."/>
            <person name="Melin P."/>
            <person name="Meyer V."/>
            <person name="Mielnichuk N."/>
            <person name="Miskei M."/>
            <person name="Molnar A.P."/>
            <person name="Mule G."/>
            <person name="Ngan C.Y."/>
            <person name="Orejas M."/>
            <person name="Orosz E."/>
            <person name="Ouedraogo J.P."/>
            <person name="Overkamp K.M."/>
            <person name="Park H.-S."/>
            <person name="Perrone G."/>
            <person name="Piumi F."/>
            <person name="Punt P.J."/>
            <person name="Ram A.F."/>
            <person name="Ramon A."/>
            <person name="Rauscher S."/>
            <person name="Record E."/>
            <person name="Riano-Pachon D.M."/>
            <person name="Robert V."/>
            <person name="Roehrig J."/>
            <person name="Ruller R."/>
            <person name="Salamov A."/>
            <person name="Salih N.S."/>
            <person name="Samson R.A."/>
            <person name="Sandor E."/>
            <person name="Sanguinetti M."/>
            <person name="Schuetze T."/>
            <person name="Sepcic K."/>
            <person name="Shelest E."/>
            <person name="Sherlock G."/>
            <person name="Sophianopoulou V."/>
            <person name="Squina F.M."/>
            <person name="Sun H."/>
            <person name="Susca A."/>
            <person name="Todd R.B."/>
            <person name="Tsang A."/>
            <person name="Unkles S.E."/>
            <person name="van de Wiele N."/>
            <person name="van Rossen-Uffink D."/>
            <person name="Oliveira J.V."/>
            <person name="Vesth T.C."/>
            <person name="Visser J."/>
            <person name="Yu J.-H."/>
            <person name="Zhou M."/>
            <person name="Andersen M.R."/>
            <person name="Archer D.B."/>
            <person name="Baker S.E."/>
            <person name="Benoit I."/>
            <person name="Brakhage A.A."/>
            <person name="Braus G.H."/>
            <person name="Fischer R."/>
            <person name="Frisvad J.C."/>
            <person name="Goldman G.H."/>
            <person name="Houbraken J."/>
            <person name="Oakley B."/>
            <person name="Pocsi I."/>
            <person name="Scazzocchio C."/>
            <person name="Seiboth B."/>
            <person name="vanKuyk P.A."/>
            <person name="Wortman J."/>
            <person name="Dyer P.S."/>
            <person name="Grigoriev I.V."/>
        </authorList>
    </citation>
    <scope>NUCLEOTIDE SEQUENCE [LARGE SCALE GENOMIC DNA]</scope>
    <source>
        <strain evidence="3">CBS 593.65</strain>
    </source>
</reference>
<dbReference type="Gene3D" id="1.10.8.10">
    <property type="entry name" value="DNA helicase RuvA subunit, C-terminal domain"/>
    <property type="match status" value="1"/>
</dbReference>
<dbReference type="AlphaFoldDB" id="A0A1L9TFQ1"/>
<feature type="region of interest" description="Disordered" evidence="1">
    <location>
        <begin position="72"/>
        <end position="121"/>
    </location>
</feature>
<evidence type="ECO:0000256" key="1">
    <source>
        <dbReference type="SAM" id="MobiDB-lite"/>
    </source>
</evidence>
<dbReference type="RefSeq" id="XP_040702007.1">
    <property type="nucleotide sequence ID" value="XM_040847176.1"/>
</dbReference>
<sequence length="121" mass="13219">MTSEPSEEAIINFTSFTNTSREQAISFLKANDLDSNKAINAYFEDPTGPHTQVSGYRNETSSSAAYQIEHSDAVPVSPNLVPPSRPPSTSNLRDSTLPLPPPPSSQDTKRRILPEESDNIC</sequence>
<dbReference type="GeneID" id="63763249"/>
<dbReference type="CDD" id="cd14273">
    <property type="entry name" value="UBA_TAP-C_like"/>
    <property type="match status" value="1"/>
</dbReference>
<accession>A0A1L9TFQ1</accession>
<dbReference type="EMBL" id="KV878587">
    <property type="protein sequence ID" value="OJJ58201.1"/>
    <property type="molecule type" value="Genomic_DNA"/>
</dbReference>
<proteinExistence type="predicted"/>
<dbReference type="Proteomes" id="UP000184356">
    <property type="component" value="Unassembled WGS sequence"/>
</dbReference>
<dbReference type="InterPro" id="IPR009060">
    <property type="entry name" value="UBA-like_sf"/>
</dbReference>
<evidence type="ECO:0000313" key="2">
    <source>
        <dbReference type="EMBL" id="OJJ58201.1"/>
    </source>
</evidence>
<gene>
    <name evidence="2" type="ORF">ASPSYDRAFT_46226</name>
</gene>
<dbReference type="OrthoDB" id="4489171at2759"/>
<dbReference type="Pfam" id="PF14555">
    <property type="entry name" value="UBA_4"/>
    <property type="match status" value="1"/>
</dbReference>
<name>A0A1L9TFQ1_9EURO</name>
<dbReference type="STRING" id="1036612.A0A1L9TFQ1"/>
<evidence type="ECO:0000313" key="3">
    <source>
        <dbReference type="Proteomes" id="UP000184356"/>
    </source>
</evidence>
<feature type="compositionally biased region" description="Polar residues" evidence="1">
    <location>
        <begin position="49"/>
        <end position="60"/>
    </location>
</feature>
<keyword evidence="3" id="KW-1185">Reference proteome</keyword>
<feature type="region of interest" description="Disordered" evidence="1">
    <location>
        <begin position="41"/>
        <end position="60"/>
    </location>
</feature>
<dbReference type="SUPFAM" id="SSF46934">
    <property type="entry name" value="UBA-like"/>
    <property type="match status" value="1"/>
</dbReference>
<dbReference type="VEuPathDB" id="FungiDB:ASPSYDRAFT_46226"/>